<organism evidence="1 2">
    <name type="scientific">Phanerochaete carnosa (strain HHB-10118-sp)</name>
    <name type="common">White-rot fungus</name>
    <name type="synonym">Peniophora carnosa</name>
    <dbReference type="NCBI Taxonomy" id="650164"/>
    <lineage>
        <taxon>Eukaryota</taxon>
        <taxon>Fungi</taxon>
        <taxon>Dikarya</taxon>
        <taxon>Basidiomycota</taxon>
        <taxon>Agaricomycotina</taxon>
        <taxon>Agaricomycetes</taxon>
        <taxon>Polyporales</taxon>
        <taxon>Phanerochaetaceae</taxon>
        <taxon>Phanerochaete</taxon>
    </lineage>
</organism>
<dbReference type="InParanoid" id="K5VFM1"/>
<dbReference type="OrthoDB" id="3245660at2759"/>
<name>K5VFM1_PHACS</name>
<dbReference type="Proteomes" id="UP000008370">
    <property type="component" value="Unassembled WGS sequence"/>
</dbReference>
<dbReference type="EMBL" id="JH930468">
    <property type="protein sequence ID" value="EKM61791.1"/>
    <property type="molecule type" value="Genomic_DNA"/>
</dbReference>
<gene>
    <name evidence="1" type="ORF">PHACADRAFT_190981</name>
</gene>
<dbReference type="RefSeq" id="XP_007391191.1">
    <property type="nucleotide sequence ID" value="XM_007391129.1"/>
</dbReference>
<evidence type="ECO:0000313" key="2">
    <source>
        <dbReference type="Proteomes" id="UP000008370"/>
    </source>
</evidence>
<sequence>MSTRFPTQVAAPAGQQAIPVHILLEATHQFAEWVKQKAQGAEVILCGGLALCQYGSARMTQDADVCMDLSRTRRNGTQMPFDTNALKDLARQDPRLVVGPKIYWIHKPTGTLVQVDFVDAQLFWHPFDVRQMVDPSNIVPSLNLPTLLAGKLKSALERNDPNPQKMWEKKSNDVSDFDFAMGLCLHRRLALTQHHLAHLGPDMQTVTFVVQEFAKLRLTLMQSYMDKNGHAGVSWWEQLIRASNLPQSLVDAARVTIATQPQASTSARK</sequence>
<keyword evidence="2" id="KW-1185">Reference proteome</keyword>
<dbReference type="HOGENOM" id="CLU_1034812_0_0_1"/>
<evidence type="ECO:0000313" key="1">
    <source>
        <dbReference type="EMBL" id="EKM61791.1"/>
    </source>
</evidence>
<reference evidence="1 2" key="1">
    <citation type="journal article" date="2012" name="BMC Genomics">
        <title>Comparative genomics of the white-rot fungi, Phanerochaete carnosa and P. chrysosporium, to elucidate the genetic basis of the distinct wood types they colonize.</title>
        <authorList>
            <person name="Suzuki H."/>
            <person name="MacDonald J."/>
            <person name="Syed K."/>
            <person name="Salamov A."/>
            <person name="Hori C."/>
            <person name="Aerts A."/>
            <person name="Henrissat B."/>
            <person name="Wiebenga A."/>
            <person name="vanKuyk P.A."/>
            <person name="Barry K."/>
            <person name="Lindquist E."/>
            <person name="LaButti K."/>
            <person name="Lapidus A."/>
            <person name="Lucas S."/>
            <person name="Coutinho P."/>
            <person name="Gong Y."/>
            <person name="Samejima M."/>
            <person name="Mahadevan R."/>
            <person name="Abou-Zaid M."/>
            <person name="de Vries R.P."/>
            <person name="Igarashi K."/>
            <person name="Yadav J.S."/>
            <person name="Grigoriev I.V."/>
            <person name="Master E.R."/>
        </authorList>
    </citation>
    <scope>NUCLEOTIDE SEQUENCE [LARGE SCALE GENOMIC DNA]</scope>
    <source>
        <strain evidence="1 2">HHB-10118-sp</strain>
    </source>
</reference>
<protein>
    <submittedName>
        <fullName evidence="1">Uncharacterized protein</fullName>
    </submittedName>
</protein>
<dbReference type="AlphaFoldDB" id="K5VFM1"/>
<proteinExistence type="predicted"/>
<dbReference type="GeneID" id="18910717"/>
<dbReference type="KEGG" id="pco:PHACADRAFT_190981"/>
<accession>K5VFM1</accession>